<evidence type="ECO:0000313" key="2">
    <source>
        <dbReference type="EMBL" id="QPS02513.1"/>
    </source>
</evidence>
<gene>
    <name evidence="3" type="primary">fcuA_1</name>
    <name evidence="2" type="ORF">I6G67_09580</name>
    <name evidence="3" type="ORF">NCTC10308_00820</name>
</gene>
<protein>
    <submittedName>
        <fullName evidence="3">Ferric siderophore receptor protein</fullName>
    </submittedName>
</protein>
<reference evidence="2 5" key="2">
    <citation type="submission" date="2020-12" db="EMBL/GenBank/DDBJ databases">
        <title>FDA dAtabase for Regulatory Grade micrObial Sequences (FDA-ARGOS): Supporting development and validation of Infectious Disease Dx tests.</title>
        <authorList>
            <person name="Sproer C."/>
            <person name="Gronow S."/>
            <person name="Severitt S."/>
            <person name="Schroder I."/>
            <person name="Tallon L."/>
            <person name="Sadzewicz L."/>
            <person name="Zhao X."/>
            <person name="Boylan J."/>
            <person name="Ott S."/>
            <person name="Bowen H."/>
            <person name="Vavikolanu K."/>
            <person name="Mehta A."/>
            <person name="Aluvathingal J."/>
            <person name="Nadendla S."/>
            <person name="Lowell S."/>
            <person name="Myers T."/>
            <person name="Yan Y."/>
            <person name="Sichtig H."/>
        </authorList>
    </citation>
    <scope>NUCLEOTIDE SEQUENCE [LARGE SCALE GENOMIC DNA]</scope>
    <source>
        <strain evidence="2 5">FDAARGOS_910</strain>
    </source>
</reference>
<dbReference type="AlphaFoldDB" id="A0A380TWP7"/>
<dbReference type="Proteomes" id="UP000254227">
    <property type="component" value="Unassembled WGS sequence"/>
</dbReference>
<evidence type="ECO:0000313" key="5">
    <source>
        <dbReference type="Proteomes" id="UP000595107"/>
    </source>
</evidence>
<evidence type="ECO:0000256" key="1">
    <source>
        <dbReference type="SAM" id="SignalP"/>
    </source>
</evidence>
<proteinExistence type="predicted"/>
<evidence type="ECO:0000313" key="3">
    <source>
        <dbReference type="EMBL" id="SUT92665.1"/>
    </source>
</evidence>
<keyword evidence="3" id="KW-0675">Receptor</keyword>
<dbReference type="Proteomes" id="UP000595107">
    <property type="component" value="Chromosome"/>
</dbReference>
<reference evidence="3 4" key="1">
    <citation type="submission" date="2018-06" db="EMBL/GenBank/DDBJ databases">
        <authorList>
            <consortium name="Pathogen Informatics"/>
            <person name="Doyle S."/>
        </authorList>
    </citation>
    <scope>NUCLEOTIDE SEQUENCE [LARGE SCALE GENOMIC DNA]</scope>
    <source>
        <strain evidence="3 4">NCTC10308</strain>
    </source>
</reference>
<keyword evidence="1" id="KW-0732">Signal</keyword>
<accession>A0A380TWP7</accession>
<feature type="chain" id="PRO_5036072166" evidence="1">
    <location>
        <begin position="23"/>
        <end position="94"/>
    </location>
</feature>
<evidence type="ECO:0000313" key="4">
    <source>
        <dbReference type="Proteomes" id="UP000254227"/>
    </source>
</evidence>
<dbReference type="EMBL" id="CP065666">
    <property type="protein sequence ID" value="QPS02513.1"/>
    <property type="molecule type" value="Genomic_DNA"/>
</dbReference>
<dbReference type="EMBL" id="UFRV01000006">
    <property type="protein sequence ID" value="SUT92665.1"/>
    <property type="molecule type" value="Genomic_DNA"/>
</dbReference>
<organism evidence="3 4">
    <name type="scientific">Acinetobacter johnsonii</name>
    <dbReference type="NCBI Taxonomy" id="40214"/>
    <lineage>
        <taxon>Bacteria</taxon>
        <taxon>Pseudomonadati</taxon>
        <taxon>Pseudomonadota</taxon>
        <taxon>Gammaproteobacteria</taxon>
        <taxon>Moraxellales</taxon>
        <taxon>Moraxellaceae</taxon>
        <taxon>Acinetobacter</taxon>
    </lineage>
</organism>
<name>A0A380TWP7_ACIJO</name>
<sequence>MVKLKPLVLMMACVSGYSISHAAEAPVVVESDSSSQASNVAALETIRIVASADASANGLMEAFAGGQVASGGRVGIFGNQKNLDTPFNLTSYTD</sequence>
<feature type="signal peptide" evidence="1">
    <location>
        <begin position="1"/>
        <end position="22"/>
    </location>
</feature>